<keyword evidence="2 6" id="KW-0808">Transferase</keyword>
<dbReference type="Pfam" id="PF01553">
    <property type="entry name" value="Acyltransferase"/>
    <property type="match status" value="1"/>
</dbReference>
<evidence type="ECO:0000256" key="1">
    <source>
        <dbReference type="ARBA" id="ARBA00005189"/>
    </source>
</evidence>
<evidence type="ECO:0000256" key="4">
    <source>
        <dbReference type="SAM" id="Phobius"/>
    </source>
</evidence>
<feature type="domain" description="Phospholipid/glycerol acyltransferase" evidence="5">
    <location>
        <begin position="71"/>
        <end position="185"/>
    </location>
</feature>
<dbReference type="Proteomes" id="UP000240572">
    <property type="component" value="Unassembled WGS sequence"/>
</dbReference>
<dbReference type="GO" id="GO:0006654">
    <property type="term" value="P:phosphatidic acid biosynthetic process"/>
    <property type="evidence" value="ECO:0007669"/>
    <property type="project" value="TreeGrafter"/>
</dbReference>
<evidence type="ECO:0000313" key="7">
    <source>
        <dbReference type="Proteomes" id="UP000240572"/>
    </source>
</evidence>
<feature type="transmembrane region" description="Helical" evidence="4">
    <location>
        <begin position="7"/>
        <end position="31"/>
    </location>
</feature>
<gene>
    <name evidence="6" type="ORF">B0I18_1011186</name>
</gene>
<sequence length="241" mass="28547">MRYFYTTYCIVVFVVFFLLLFPFFILFSFFGAWGRKAIWQLIRGWSYVWFFLIGMPARREYLQKPQRGRNYVVVANHISYLDTPLIFRTIPFFVRPLAKKELARIPLFGFLYKQMAVLVDRSDTKSKSRSMQLLRRSLQREGSIFIFPEGTFNETGEPLKSFYDGAFRLALKTGTPILPVIFPDTYKRWHYSSFWSWNAGINRAIFLPEVDIAEFLPNDVQGLKQKVFDMMWKAQVVANDR</sequence>
<dbReference type="SMART" id="SM00563">
    <property type="entry name" value="PlsC"/>
    <property type="match status" value="1"/>
</dbReference>
<keyword evidence="3 6" id="KW-0012">Acyltransferase</keyword>
<evidence type="ECO:0000256" key="3">
    <source>
        <dbReference type="ARBA" id="ARBA00023315"/>
    </source>
</evidence>
<dbReference type="CDD" id="cd07989">
    <property type="entry name" value="LPLAT_AGPAT-like"/>
    <property type="match status" value="1"/>
</dbReference>
<name>A0A2P8DCT6_9BACT</name>
<dbReference type="InterPro" id="IPR002123">
    <property type="entry name" value="Plipid/glycerol_acylTrfase"/>
</dbReference>
<keyword evidence="4" id="KW-0812">Transmembrane</keyword>
<evidence type="ECO:0000256" key="2">
    <source>
        <dbReference type="ARBA" id="ARBA00022679"/>
    </source>
</evidence>
<accession>A0A2P8DCT6</accession>
<dbReference type="RefSeq" id="WP_106521698.1">
    <property type="nucleotide sequence ID" value="NZ_PYGD01000001.1"/>
</dbReference>
<proteinExistence type="predicted"/>
<keyword evidence="4" id="KW-1133">Transmembrane helix</keyword>
<keyword evidence="7" id="KW-1185">Reference proteome</keyword>
<comment type="pathway">
    <text evidence="1">Lipid metabolism.</text>
</comment>
<organism evidence="6 7">
    <name type="scientific">Taibaiella chishuiensis</name>
    <dbReference type="NCBI Taxonomy" id="1434707"/>
    <lineage>
        <taxon>Bacteria</taxon>
        <taxon>Pseudomonadati</taxon>
        <taxon>Bacteroidota</taxon>
        <taxon>Chitinophagia</taxon>
        <taxon>Chitinophagales</taxon>
        <taxon>Chitinophagaceae</taxon>
        <taxon>Taibaiella</taxon>
    </lineage>
</organism>
<dbReference type="OrthoDB" id="9803035at2"/>
<dbReference type="EMBL" id="PYGD01000001">
    <property type="protein sequence ID" value="PSK95022.1"/>
    <property type="molecule type" value="Genomic_DNA"/>
</dbReference>
<dbReference type="GO" id="GO:0003841">
    <property type="term" value="F:1-acylglycerol-3-phosphate O-acyltransferase activity"/>
    <property type="evidence" value="ECO:0007669"/>
    <property type="project" value="TreeGrafter"/>
</dbReference>
<dbReference type="AlphaFoldDB" id="A0A2P8DCT6"/>
<reference evidence="6 7" key="1">
    <citation type="submission" date="2018-03" db="EMBL/GenBank/DDBJ databases">
        <title>Genomic Encyclopedia of Type Strains, Phase III (KMG-III): the genomes of soil and plant-associated and newly described type strains.</title>
        <authorList>
            <person name="Whitman W."/>
        </authorList>
    </citation>
    <scope>NUCLEOTIDE SEQUENCE [LARGE SCALE GENOMIC DNA]</scope>
    <source>
        <strain evidence="6 7">CGMCC 1.12700</strain>
    </source>
</reference>
<dbReference type="SUPFAM" id="SSF69593">
    <property type="entry name" value="Glycerol-3-phosphate (1)-acyltransferase"/>
    <property type="match status" value="1"/>
</dbReference>
<evidence type="ECO:0000313" key="6">
    <source>
        <dbReference type="EMBL" id="PSK95022.1"/>
    </source>
</evidence>
<evidence type="ECO:0000259" key="5">
    <source>
        <dbReference type="SMART" id="SM00563"/>
    </source>
</evidence>
<protein>
    <submittedName>
        <fullName evidence="6">1-acyl-sn-glycerol-3-phosphate acyltransferase</fullName>
    </submittedName>
</protein>
<dbReference type="PANTHER" id="PTHR10434:SF11">
    <property type="entry name" value="1-ACYL-SN-GLYCEROL-3-PHOSPHATE ACYLTRANSFERASE"/>
    <property type="match status" value="1"/>
</dbReference>
<comment type="caution">
    <text evidence="6">The sequence shown here is derived from an EMBL/GenBank/DDBJ whole genome shotgun (WGS) entry which is preliminary data.</text>
</comment>
<keyword evidence="4" id="KW-0472">Membrane</keyword>
<dbReference type="PANTHER" id="PTHR10434">
    <property type="entry name" value="1-ACYL-SN-GLYCEROL-3-PHOSPHATE ACYLTRANSFERASE"/>
    <property type="match status" value="1"/>
</dbReference>